<accession>A0A2S5A2M5</accession>
<dbReference type="EMBL" id="PQVF01000006">
    <property type="protein sequence ID" value="POY36774.1"/>
    <property type="molecule type" value="Genomic_DNA"/>
</dbReference>
<comment type="caution">
    <text evidence="1">The sequence shown here is derived from an EMBL/GenBank/DDBJ whole genome shotgun (WGS) entry which is preliminary data.</text>
</comment>
<dbReference type="Proteomes" id="UP000236893">
    <property type="component" value="Unassembled WGS sequence"/>
</dbReference>
<name>A0A2S5A2M5_9SPHI</name>
<organism evidence="1 2">
    <name type="scientific">Solitalea longa</name>
    <dbReference type="NCBI Taxonomy" id="2079460"/>
    <lineage>
        <taxon>Bacteria</taxon>
        <taxon>Pseudomonadati</taxon>
        <taxon>Bacteroidota</taxon>
        <taxon>Sphingobacteriia</taxon>
        <taxon>Sphingobacteriales</taxon>
        <taxon>Sphingobacteriaceae</taxon>
        <taxon>Solitalea</taxon>
    </lineage>
</organism>
<protein>
    <recommendedName>
        <fullName evidence="3">Outer membrane protein beta-barrel domain-containing protein</fullName>
    </recommendedName>
</protein>
<reference evidence="1 2" key="1">
    <citation type="submission" date="2018-01" db="EMBL/GenBank/DDBJ databases">
        <authorList>
            <person name="Gaut B.S."/>
            <person name="Morton B.R."/>
            <person name="Clegg M.T."/>
            <person name="Duvall M.R."/>
        </authorList>
    </citation>
    <scope>NUCLEOTIDE SEQUENCE [LARGE SCALE GENOMIC DNA]</scope>
    <source>
        <strain evidence="1 2">HR-AV</strain>
    </source>
</reference>
<sequence length="101" mass="11388">MKRTLLLAIILFTTQLLFAQSKWSLELSGSAGGFKDNFYGIENRYYDAGLSYKIEPRIYYEALNGLNLGIGIGYLNNTSRRETIGHLDPSDPNHPSIEKTD</sequence>
<dbReference type="AlphaFoldDB" id="A0A2S5A2M5"/>
<dbReference type="RefSeq" id="WP_103789077.1">
    <property type="nucleotide sequence ID" value="NZ_PQVF01000006.1"/>
</dbReference>
<evidence type="ECO:0000313" key="2">
    <source>
        <dbReference type="Proteomes" id="UP000236893"/>
    </source>
</evidence>
<evidence type="ECO:0000313" key="1">
    <source>
        <dbReference type="EMBL" id="POY36774.1"/>
    </source>
</evidence>
<evidence type="ECO:0008006" key="3">
    <source>
        <dbReference type="Google" id="ProtNLM"/>
    </source>
</evidence>
<proteinExistence type="predicted"/>
<keyword evidence="2" id="KW-1185">Reference proteome</keyword>
<gene>
    <name evidence="1" type="ORF">C3K47_10485</name>
</gene>